<organism evidence="1 2">
    <name type="scientific">Vibrio jasicida</name>
    <dbReference type="NCBI Taxonomy" id="766224"/>
    <lineage>
        <taxon>Bacteria</taxon>
        <taxon>Pseudomonadati</taxon>
        <taxon>Pseudomonadota</taxon>
        <taxon>Gammaproteobacteria</taxon>
        <taxon>Vibrionales</taxon>
        <taxon>Vibrionaceae</taxon>
        <taxon>Vibrio</taxon>
    </lineage>
</organism>
<evidence type="ECO:0000313" key="2">
    <source>
        <dbReference type="Proteomes" id="UP001295462"/>
    </source>
</evidence>
<evidence type="ECO:0000313" key="1">
    <source>
        <dbReference type="EMBL" id="CAH1589221.1"/>
    </source>
</evidence>
<dbReference type="AlphaFoldDB" id="A0AAU9QKS7"/>
<dbReference type="Proteomes" id="UP001295462">
    <property type="component" value="Unassembled WGS sequence"/>
</dbReference>
<proteinExistence type="predicted"/>
<reference evidence="1" key="1">
    <citation type="submission" date="2022-01" db="EMBL/GenBank/DDBJ databases">
        <authorList>
            <person name="Lagorce A."/>
        </authorList>
    </citation>
    <scope>NUCLEOTIDE SEQUENCE</scope>
    <source>
        <strain evidence="1">Th15_F1_A12</strain>
    </source>
</reference>
<dbReference type="EMBL" id="CAKMUD010000074">
    <property type="protein sequence ID" value="CAH1589221.1"/>
    <property type="molecule type" value="Genomic_DNA"/>
</dbReference>
<protein>
    <submittedName>
        <fullName evidence="1">Uncharacterized protein</fullName>
    </submittedName>
</protein>
<accession>A0AAU9QKS7</accession>
<gene>
    <name evidence="1" type="ORF">THF1A12_210018</name>
</gene>
<sequence length="47" mass="5301">MLQNAECVHDHVDTGYDGHRGGFYVHHHGVLAIKRLIQMTHFSPSTS</sequence>
<name>A0AAU9QKS7_9VIBR</name>
<comment type="caution">
    <text evidence="1">The sequence shown here is derived from an EMBL/GenBank/DDBJ whole genome shotgun (WGS) entry which is preliminary data.</text>
</comment>